<dbReference type="FunCoup" id="E9EG87">
    <property type="interactions" value="374"/>
</dbReference>
<keyword evidence="3" id="KW-1185">Reference proteome</keyword>
<evidence type="ECO:0000259" key="1">
    <source>
        <dbReference type="Pfam" id="PF00107"/>
    </source>
</evidence>
<gene>
    <name evidence="2" type="ORF">MAC_08885</name>
</gene>
<dbReference type="EMBL" id="GL698591">
    <property type="protein sequence ID" value="EFY85078.1"/>
    <property type="molecule type" value="Genomic_DNA"/>
</dbReference>
<dbReference type="PANTHER" id="PTHR43205">
    <property type="entry name" value="PROSTAGLANDIN REDUCTASE"/>
    <property type="match status" value="1"/>
</dbReference>
<dbReference type="Gene3D" id="3.40.50.720">
    <property type="entry name" value="NAD(P)-binding Rossmann-like Domain"/>
    <property type="match status" value="2"/>
</dbReference>
<feature type="domain" description="Alcohol dehydrogenase-like C-terminal" evidence="1">
    <location>
        <begin position="106"/>
        <end position="206"/>
    </location>
</feature>
<organism evidence="3">
    <name type="scientific">Metarhizium acridum (strain CQMa 102)</name>
    <dbReference type="NCBI Taxonomy" id="655827"/>
    <lineage>
        <taxon>Eukaryota</taxon>
        <taxon>Fungi</taxon>
        <taxon>Dikarya</taxon>
        <taxon>Ascomycota</taxon>
        <taxon>Pezizomycotina</taxon>
        <taxon>Sordariomycetes</taxon>
        <taxon>Hypocreomycetidae</taxon>
        <taxon>Hypocreales</taxon>
        <taxon>Clavicipitaceae</taxon>
        <taxon>Metarhizium</taxon>
    </lineage>
</organism>
<dbReference type="OrthoDB" id="809632at2759"/>
<dbReference type="InterPro" id="IPR036291">
    <property type="entry name" value="NAD(P)-bd_dom_sf"/>
</dbReference>
<dbReference type="OMA" id="KITICGM"/>
<dbReference type="Proteomes" id="UP000002499">
    <property type="component" value="Unassembled WGS sequence"/>
</dbReference>
<dbReference type="KEGG" id="maw:19253196"/>
<dbReference type="GO" id="GO:0016628">
    <property type="term" value="F:oxidoreductase activity, acting on the CH-CH group of donors, NAD or NADP as acceptor"/>
    <property type="evidence" value="ECO:0007669"/>
    <property type="project" value="InterPro"/>
</dbReference>
<accession>E9EG87</accession>
<sequence length="233" mass="25398">MRSFSAARVIATRSKLAEVGHVVIALSGWAQYAIVPEELFEPVSTLPKVGETHGLLSMYGLAGMTAWVGMTRIGDPKPGDTVVVSAAAGATGGIAGQIAKVKGAWLGFDVALDYKARDFEDKFMEATRGFIDVYFDNVGGRILDMCLGQAKQGARFVQCGMITQYSRGDKQLNLTNYFKVISMRIKIQGFVVADHTDLWPRAREEMARWAEQGRLKADVTIVDGGLDVVDQFV</sequence>
<dbReference type="PANTHER" id="PTHR43205:SF42">
    <property type="entry name" value="ALCOHOL DEHYDROGENASE, ZINC-CONTAINING (AFU_ORTHOLOGUE AFUA_7G04530)"/>
    <property type="match status" value="1"/>
</dbReference>
<name>E9EG87_METAQ</name>
<evidence type="ECO:0000313" key="3">
    <source>
        <dbReference type="Proteomes" id="UP000002499"/>
    </source>
</evidence>
<dbReference type="HOGENOM" id="CLU_026673_29_2_1"/>
<dbReference type="InterPro" id="IPR045010">
    <property type="entry name" value="MDR_fam"/>
</dbReference>
<dbReference type="InParanoid" id="E9EG87"/>
<dbReference type="eggNOG" id="KOG1196">
    <property type="taxonomic scope" value="Eukaryota"/>
</dbReference>
<dbReference type="SUPFAM" id="SSF50129">
    <property type="entry name" value="GroES-like"/>
    <property type="match status" value="1"/>
</dbReference>
<dbReference type="SUPFAM" id="SSF51735">
    <property type="entry name" value="NAD(P)-binding Rossmann-fold domains"/>
    <property type="match status" value="1"/>
</dbReference>
<protein>
    <submittedName>
        <fullName evidence="2">NADP-dependent leukotriene B4 12-hydroxydehydrogenase</fullName>
    </submittedName>
</protein>
<dbReference type="InterPro" id="IPR013149">
    <property type="entry name" value="ADH-like_C"/>
</dbReference>
<dbReference type="CDD" id="cd05288">
    <property type="entry name" value="PGDH"/>
    <property type="match status" value="1"/>
</dbReference>
<dbReference type="Pfam" id="PF00107">
    <property type="entry name" value="ADH_zinc_N"/>
    <property type="match status" value="1"/>
</dbReference>
<evidence type="ECO:0000313" key="2">
    <source>
        <dbReference type="EMBL" id="EFY85078.1"/>
    </source>
</evidence>
<dbReference type="InterPro" id="IPR011032">
    <property type="entry name" value="GroES-like_sf"/>
</dbReference>
<dbReference type="PROSITE" id="PS00430">
    <property type="entry name" value="TONB_DEPENDENT_REC_1"/>
    <property type="match status" value="1"/>
</dbReference>
<dbReference type="GeneID" id="19253196"/>
<dbReference type="InterPro" id="IPR010916">
    <property type="entry name" value="TonB_box_CS"/>
</dbReference>
<proteinExistence type="predicted"/>
<reference evidence="2 3" key="1">
    <citation type="journal article" date="2011" name="PLoS Genet.">
        <title>Genome sequencing and comparative transcriptomics of the model entomopathogenic fungi Metarhizium anisopliae and M. acridum.</title>
        <authorList>
            <person name="Gao Q."/>
            <person name="Jin K."/>
            <person name="Ying S.H."/>
            <person name="Zhang Y."/>
            <person name="Xiao G."/>
            <person name="Shang Y."/>
            <person name="Duan Z."/>
            <person name="Hu X."/>
            <person name="Xie X.Q."/>
            <person name="Zhou G."/>
            <person name="Peng G."/>
            <person name="Luo Z."/>
            <person name="Huang W."/>
            <person name="Wang B."/>
            <person name="Fang W."/>
            <person name="Wang S."/>
            <person name="Zhong Y."/>
            <person name="Ma L.J."/>
            <person name="St Leger R.J."/>
            <person name="Zhao G.P."/>
            <person name="Pei Y."/>
            <person name="Feng M.G."/>
            <person name="Xia Y."/>
            <person name="Wang C."/>
        </authorList>
    </citation>
    <scope>NUCLEOTIDE SEQUENCE [LARGE SCALE GENOMIC DNA]</scope>
    <source>
        <strain evidence="2 3">CQMa 102</strain>
    </source>
</reference>
<dbReference type="AlphaFoldDB" id="E9EG87"/>
<dbReference type="Gene3D" id="3.90.180.10">
    <property type="entry name" value="Medium-chain alcohol dehydrogenases, catalytic domain"/>
    <property type="match status" value="2"/>
</dbReference>